<gene>
    <name evidence="2" type="ORF">KOY48_04995</name>
</gene>
<dbReference type="AlphaFoldDB" id="A0A8F1SBQ5"/>
<organism evidence="2 3">
    <name type="scientific">Candidatus Minimicrobia naudis</name>
    <dbReference type="NCBI Taxonomy" id="2841263"/>
    <lineage>
        <taxon>Bacteria</taxon>
        <taxon>Candidatus Saccharimonadota</taxon>
        <taxon>Candidatus Saccharimonadota incertae sedis</taxon>
        <taxon>Candidatus Minimicrobia</taxon>
    </lineage>
</organism>
<dbReference type="Pfam" id="PF00070">
    <property type="entry name" value="Pyr_redox"/>
    <property type="match status" value="1"/>
</dbReference>
<evidence type="ECO:0000313" key="3">
    <source>
        <dbReference type="Proteomes" id="UP000679129"/>
    </source>
</evidence>
<proteinExistence type="predicted"/>
<dbReference type="InterPro" id="IPR039648">
    <property type="entry name" value="DHPH_N"/>
</dbReference>
<name>A0A8F1SBQ5_9BACT</name>
<keyword evidence="3" id="KW-1185">Reference proteome</keyword>
<dbReference type="EMBL" id="CP076460">
    <property type="protein sequence ID" value="QWQ32186.1"/>
    <property type="molecule type" value="Genomic_DNA"/>
</dbReference>
<evidence type="ECO:0000313" key="2">
    <source>
        <dbReference type="EMBL" id="QWQ32186.1"/>
    </source>
</evidence>
<dbReference type="InterPro" id="IPR036188">
    <property type="entry name" value="FAD/NAD-bd_sf"/>
</dbReference>
<reference evidence="2" key="1">
    <citation type="submission" date="2021-06" db="EMBL/GenBank/DDBJ databases">
        <title>An adapted protocol for Saccharibacteria cultivation: two new species join this phylum of Candidate Phyla Radiations.</title>
        <authorList>
            <person name="Ibrahim A."/>
            <person name="Maatouk M."/>
            <person name="Zgheib R."/>
            <person name="Haddad G."/>
            <person name="Bou Khalil J."/>
            <person name="Raoult D."/>
            <person name="Bittar F."/>
        </authorList>
    </citation>
    <scope>NUCLEOTIDE SEQUENCE</scope>
    <source>
        <strain evidence="2">IHU1</strain>
    </source>
</reference>
<protein>
    <submittedName>
        <fullName evidence="2">NAD-binding protein</fullName>
    </submittedName>
</protein>
<dbReference type="Proteomes" id="UP000679129">
    <property type="component" value="Chromosome"/>
</dbReference>
<feature type="domain" description="Pyridine nucleotide-disulphide oxidoreductase N-terminal" evidence="1">
    <location>
        <begin position="2"/>
        <end position="42"/>
    </location>
</feature>
<accession>A0A8F1SBQ5</accession>
<sequence length="43" mass="4685">MFIVGARATALELAHIFSTLGTKVYIAEKSSRILSTFDPEVSN</sequence>
<dbReference type="KEGG" id="mnd:KOY48_04995"/>
<dbReference type="Gene3D" id="3.50.50.60">
    <property type="entry name" value="FAD/NAD(P)-binding domain"/>
    <property type="match status" value="1"/>
</dbReference>
<dbReference type="SUPFAM" id="SSF51905">
    <property type="entry name" value="FAD/NAD(P)-binding domain"/>
    <property type="match status" value="1"/>
</dbReference>
<evidence type="ECO:0000259" key="1">
    <source>
        <dbReference type="Pfam" id="PF00070"/>
    </source>
</evidence>